<name>A0ABT9USM0_9FIRM</name>
<gene>
    <name evidence="2" type="ORF">J2S18_001242</name>
</gene>
<evidence type="ECO:0000313" key="2">
    <source>
        <dbReference type="EMBL" id="MDQ0149312.1"/>
    </source>
</evidence>
<protein>
    <submittedName>
        <fullName evidence="2">Uncharacterized protein</fullName>
    </submittedName>
</protein>
<accession>A0ABT9USM0</accession>
<evidence type="ECO:0000256" key="1">
    <source>
        <dbReference type="SAM" id="Phobius"/>
    </source>
</evidence>
<keyword evidence="1" id="KW-0812">Transmembrane</keyword>
<keyword evidence="3" id="KW-1185">Reference proteome</keyword>
<evidence type="ECO:0000313" key="3">
    <source>
        <dbReference type="Proteomes" id="UP001228504"/>
    </source>
</evidence>
<keyword evidence="1" id="KW-0472">Membrane</keyword>
<reference evidence="2 3" key="1">
    <citation type="submission" date="2023-07" db="EMBL/GenBank/DDBJ databases">
        <title>Genomic Encyclopedia of Type Strains, Phase IV (KMG-IV): sequencing the most valuable type-strain genomes for metagenomic binning, comparative biology and taxonomic classification.</title>
        <authorList>
            <person name="Goeker M."/>
        </authorList>
    </citation>
    <scope>NUCLEOTIDE SEQUENCE [LARGE SCALE GENOMIC DNA]</scope>
    <source>
        <strain evidence="2 3">DSM 20694</strain>
    </source>
</reference>
<dbReference type="Proteomes" id="UP001228504">
    <property type="component" value="Unassembled WGS sequence"/>
</dbReference>
<feature type="transmembrane region" description="Helical" evidence="1">
    <location>
        <begin position="35"/>
        <end position="56"/>
    </location>
</feature>
<organism evidence="2 3">
    <name type="scientific">Eubacterium multiforme</name>
    <dbReference type="NCBI Taxonomy" id="83339"/>
    <lineage>
        <taxon>Bacteria</taxon>
        <taxon>Bacillati</taxon>
        <taxon>Bacillota</taxon>
        <taxon>Clostridia</taxon>
        <taxon>Eubacteriales</taxon>
        <taxon>Eubacteriaceae</taxon>
        <taxon>Eubacterium</taxon>
    </lineage>
</organism>
<proteinExistence type="predicted"/>
<sequence>MKKSKKTNKIGTIISTLIINIFFLITTYRTTKFKLTLQTFIYIISLIIIDILFIWFNKKYNIKK</sequence>
<keyword evidence="1" id="KW-1133">Transmembrane helix</keyword>
<comment type="caution">
    <text evidence="2">The sequence shown here is derived from an EMBL/GenBank/DDBJ whole genome shotgun (WGS) entry which is preliminary data.</text>
</comment>
<feature type="transmembrane region" description="Helical" evidence="1">
    <location>
        <begin position="12"/>
        <end position="29"/>
    </location>
</feature>
<dbReference type="EMBL" id="JAUSUF010000002">
    <property type="protein sequence ID" value="MDQ0149312.1"/>
    <property type="molecule type" value="Genomic_DNA"/>
</dbReference>
<dbReference type="RefSeq" id="WP_307484577.1">
    <property type="nucleotide sequence ID" value="NZ_JAUSUF010000002.1"/>
</dbReference>